<dbReference type="KEGG" id="tbg:TbgDal_V3250"/>
<protein>
    <submittedName>
        <fullName evidence="2">Uncharacterized protein</fullName>
    </submittedName>
</protein>
<keyword evidence="1" id="KW-0472">Membrane</keyword>
<feature type="transmembrane region" description="Helical" evidence="1">
    <location>
        <begin position="56"/>
        <end position="78"/>
    </location>
</feature>
<organism evidence="2 3">
    <name type="scientific">Trypanosoma brucei gambiense (strain MHOM/CI/86/DAL972)</name>
    <dbReference type="NCBI Taxonomy" id="679716"/>
    <lineage>
        <taxon>Eukaryota</taxon>
        <taxon>Discoba</taxon>
        <taxon>Euglenozoa</taxon>
        <taxon>Kinetoplastea</taxon>
        <taxon>Metakinetoplastina</taxon>
        <taxon>Trypanosomatida</taxon>
        <taxon>Trypanosomatidae</taxon>
        <taxon>Trypanosoma</taxon>
    </lineage>
</organism>
<evidence type="ECO:0000256" key="1">
    <source>
        <dbReference type="SAM" id="Phobius"/>
    </source>
</evidence>
<dbReference type="EMBL" id="FN554968">
    <property type="protein sequence ID" value="CBH11187.1"/>
    <property type="molecule type" value="Genomic_DNA"/>
</dbReference>
<reference evidence="3" key="1">
    <citation type="journal article" date="2010" name="PLoS Negl. Trop. Dis.">
        <title>The genome sequence of Trypanosoma brucei gambiense, causative agent of chronic human african trypanosomiasis.</title>
        <authorList>
            <person name="Jackson A.P."/>
            <person name="Sanders M."/>
            <person name="Berry A."/>
            <person name="McQuillan J."/>
            <person name="Aslett M.A."/>
            <person name="Quail M.A."/>
            <person name="Chukualim B."/>
            <person name="Capewell P."/>
            <person name="MacLeod A."/>
            <person name="Melville S.E."/>
            <person name="Gibson W."/>
            <person name="Barry J.D."/>
            <person name="Berriman M."/>
            <person name="Hertz-Fowler C."/>
        </authorList>
    </citation>
    <scope>NUCLEOTIDE SEQUENCE [LARGE SCALE GENOMIC DNA]</scope>
    <source>
        <strain evidence="3">MHOM/CI/86/DAL972</strain>
    </source>
</reference>
<dbReference type="RefSeq" id="XP_011773474.1">
    <property type="nucleotide sequence ID" value="XM_011775172.1"/>
</dbReference>
<evidence type="ECO:0000313" key="2">
    <source>
        <dbReference type="EMBL" id="CBH11187.1"/>
    </source>
</evidence>
<dbReference type="GeneID" id="23861321"/>
<evidence type="ECO:0000313" key="3">
    <source>
        <dbReference type="Proteomes" id="UP000002316"/>
    </source>
</evidence>
<gene>
    <name evidence="2" type="ORF">TbgDal_V3250</name>
</gene>
<dbReference type="AlphaFoldDB" id="C9ZP59"/>
<keyword evidence="1" id="KW-1133">Transmembrane helix</keyword>
<sequence>MANTWTMTLRVPNPVGSNKKNSSKCCAVETNIEIQMHFRRKYEGCNTFGFTTRPLLTFHVVPCFLFLFLVDLKIWALASPFIAYFSNYHTCTHTLSSKYETLLSNFKSDVLLAGSIPVPRGELSRYVSISTTSTKTYRI</sequence>
<accession>C9ZP59</accession>
<keyword evidence="1" id="KW-0812">Transmembrane</keyword>
<proteinExistence type="predicted"/>
<dbReference type="Proteomes" id="UP000002316">
    <property type="component" value="Chromosome 5"/>
</dbReference>
<name>C9ZP59_TRYB9</name>